<dbReference type="AlphaFoldDB" id="A0A7W8NT15"/>
<name>A0A7W8NT15_9DEIO</name>
<protein>
    <submittedName>
        <fullName evidence="3">Uncharacterized protein</fullName>
    </submittedName>
</protein>
<evidence type="ECO:0000313" key="3">
    <source>
        <dbReference type="EMBL" id="MBB5378573.1"/>
    </source>
</evidence>
<feature type="region of interest" description="Disordered" evidence="1">
    <location>
        <begin position="114"/>
        <end position="148"/>
    </location>
</feature>
<sequence length="148" mass="16881">MPYSTLSAEVGRLTEAGRSDAFAKAFRDAVRDGIIQATELPSRFTLPKIFYRQGRQGTYERSTQDMVFEHTPEYEDWFANIDRELAGLRRYNDLKPILAIIQESLVDFEHLASATGQPPLPTYEQGETRSRSRTRAASVQKTPPKKKK</sequence>
<gene>
    <name evidence="2" type="ORF">GCM10017781_38760</name>
    <name evidence="3" type="ORF">HNQ07_004080</name>
</gene>
<dbReference type="EMBL" id="BNAJ01000012">
    <property type="protein sequence ID" value="GHF58718.1"/>
    <property type="molecule type" value="Genomic_DNA"/>
</dbReference>
<dbReference type="Proteomes" id="UP000539473">
    <property type="component" value="Unassembled WGS sequence"/>
</dbReference>
<organism evidence="3 4">
    <name type="scientific">Deinococcus metalli</name>
    <dbReference type="NCBI Taxonomy" id="1141878"/>
    <lineage>
        <taxon>Bacteria</taxon>
        <taxon>Thermotogati</taxon>
        <taxon>Deinococcota</taxon>
        <taxon>Deinococci</taxon>
        <taxon>Deinococcales</taxon>
        <taxon>Deinococcaceae</taxon>
        <taxon>Deinococcus</taxon>
    </lineage>
</organism>
<reference evidence="2" key="4">
    <citation type="submission" date="2024-05" db="EMBL/GenBank/DDBJ databases">
        <authorList>
            <person name="Sun Q."/>
            <person name="Zhou Y."/>
        </authorList>
    </citation>
    <scope>NUCLEOTIDE SEQUENCE</scope>
    <source>
        <strain evidence="2">CGMCC 1.18437</strain>
    </source>
</reference>
<evidence type="ECO:0000256" key="1">
    <source>
        <dbReference type="SAM" id="MobiDB-lite"/>
    </source>
</evidence>
<dbReference type="RefSeq" id="WP_184115152.1">
    <property type="nucleotide sequence ID" value="NZ_BNAJ01000012.1"/>
</dbReference>
<dbReference type="Proteomes" id="UP000619376">
    <property type="component" value="Unassembled WGS sequence"/>
</dbReference>
<proteinExistence type="predicted"/>
<keyword evidence="5" id="KW-1185">Reference proteome</keyword>
<dbReference type="EMBL" id="JACHFK010000013">
    <property type="protein sequence ID" value="MBB5378573.1"/>
    <property type="molecule type" value="Genomic_DNA"/>
</dbReference>
<reference evidence="2" key="1">
    <citation type="journal article" date="2014" name="Int. J. Syst. Evol. Microbiol.">
        <title>Complete genome of a new Firmicutes species belonging to the dominant human colonic microbiota ('Ruminococcus bicirculans') reveals two chromosomes and a selective capacity to utilize plant glucans.</title>
        <authorList>
            <consortium name="NISC Comparative Sequencing Program"/>
            <person name="Wegmann U."/>
            <person name="Louis P."/>
            <person name="Goesmann A."/>
            <person name="Henrissat B."/>
            <person name="Duncan S.H."/>
            <person name="Flint H.J."/>
        </authorList>
    </citation>
    <scope>NUCLEOTIDE SEQUENCE</scope>
    <source>
        <strain evidence="2">CGMCC 1.18437</strain>
    </source>
</reference>
<reference evidence="5" key="2">
    <citation type="journal article" date="2019" name="Int. J. Syst. Evol. Microbiol.">
        <title>The Global Catalogue of Microorganisms (GCM) 10K type strain sequencing project: providing services to taxonomists for standard genome sequencing and annotation.</title>
        <authorList>
            <consortium name="The Broad Institute Genomics Platform"/>
            <consortium name="The Broad Institute Genome Sequencing Center for Infectious Disease"/>
            <person name="Wu L."/>
            <person name="Ma J."/>
        </authorList>
    </citation>
    <scope>NUCLEOTIDE SEQUENCE [LARGE SCALE GENOMIC DNA]</scope>
    <source>
        <strain evidence="5">CGMCC 1.18437</strain>
    </source>
</reference>
<comment type="caution">
    <text evidence="3">The sequence shown here is derived from an EMBL/GenBank/DDBJ whole genome shotgun (WGS) entry which is preliminary data.</text>
</comment>
<accession>A0A7W8NT15</accession>
<reference evidence="3 4" key="3">
    <citation type="submission" date="2020-08" db="EMBL/GenBank/DDBJ databases">
        <title>Genomic Encyclopedia of Type Strains, Phase IV (KMG-IV): sequencing the most valuable type-strain genomes for metagenomic binning, comparative biology and taxonomic classification.</title>
        <authorList>
            <person name="Goeker M."/>
        </authorList>
    </citation>
    <scope>NUCLEOTIDE SEQUENCE [LARGE SCALE GENOMIC DNA]</scope>
    <source>
        <strain evidence="3 4">DSM 27521</strain>
    </source>
</reference>
<evidence type="ECO:0000313" key="4">
    <source>
        <dbReference type="Proteomes" id="UP000539473"/>
    </source>
</evidence>
<evidence type="ECO:0000313" key="2">
    <source>
        <dbReference type="EMBL" id="GHF58718.1"/>
    </source>
</evidence>
<evidence type="ECO:0000313" key="5">
    <source>
        <dbReference type="Proteomes" id="UP000619376"/>
    </source>
</evidence>